<dbReference type="GO" id="GO:0002130">
    <property type="term" value="P:wobble position ribose methylation"/>
    <property type="evidence" value="ECO:0007669"/>
    <property type="project" value="TreeGrafter"/>
</dbReference>
<dbReference type="RefSeq" id="WP_147121976.1">
    <property type="nucleotide sequence ID" value="NZ_VOPY01000001.1"/>
</dbReference>
<evidence type="ECO:0000259" key="8">
    <source>
        <dbReference type="Pfam" id="PF00588"/>
    </source>
</evidence>
<feature type="domain" description="tRNA/rRNA methyltransferase SpoU type" evidence="8">
    <location>
        <begin position="3"/>
        <end position="140"/>
    </location>
</feature>
<evidence type="ECO:0000256" key="6">
    <source>
        <dbReference type="HAMAP-Rule" id="MF_01885"/>
    </source>
</evidence>
<gene>
    <name evidence="6" type="primary">trmL</name>
    <name evidence="9" type="ORF">FSZ31_05290</name>
</gene>
<keyword evidence="5 6" id="KW-0819">tRNA processing</keyword>
<comment type="similarity">
    <text evidence="6">Belongs to the class IV-like SAM-binding methyltransferase superfamily. RNA methyltransferase TrmH family. TrmL subfamily.</text>
</comment>
<organism evidence="9 10">
    <name type="scientific">Flavisphingopyxis soli</name>
    <dbReference type="NCBI Taxonomy" id="2601267"/>
    <lineage>
        <taxon>Bacteria</taxon>
        <taxon>Pseudomonadati</taxon>
        <taxon>Pseudomonadota</taxon>
        <taxon>Alphaproteobacteria</taxon>
        <taxon>Sphingomonadales</taxon>
        <taxon>Sphingopyxidaceae</taxon>
        <taxon>Flavisphingopyxis</taxon>
    </lineage>
</organism>
<dbReference type="GO" id="GO:0005737">
    <property type="term" value="C:cytoplasm"/>
    <property type="evidence" value="ECO:0007669"/>
    <property type="project" value="UniProtKB-SubCell"/>
</dbReference>
<keyword evidence="2 6" id="KW-0489">Methyltransferase</keyword>
<dbReference type="EMBL" id="VOPY01000001">
    <property type="protein sequence ID" value="TXC74131.1"/>
    <property type="molecule type" value="Genomic_DNA"/>
</dbReference>
<evidence type="ECO:0000313" key="10">
    <source>
        <dbReference type="Proteomes" id="UP000321129"/>
    </source>
</evidence>
<dbReference type="EC" id="2.1.1.207" evidence="6"/>
<keyword evidence="4 6" id="KW-0949">S-adenosyl-L-methionine</keyword>
<comment type="subunit">
    <text evidence="6">Homodimer.</text>
</comment>
<comment type="subcellular location">
    <subcellularLocation>
        <location evidence="6">Cytoplasm</location>
    </subcellularLocation>
</comment>
<evidence type="ECO:0000313" key="9">
    <source>
        <dbReference type="EMBL" id="TXC74131.1"/>
    </source>
</evidence>
<dbReference type="GO" id="GO:0003723">
    <property type="term" value="F:RNA binding"/>
    <property type="evidence" value="ECO:0007669"/>
    <property type="project" value="InterPro"/>
</dbReference>
<dbReference type="Gene3D" id="3.40.1280.10">
    <property type="match status" value="1"/>
</dbReference>
<dbReference type="InterPro" id="IPR029028">
    <property type="entry name" value="Alpha/beta_knot_MTases"/>
</dbReference>
<dbReference type="GO" id="GO:0141098">
    <property type="term" value="F:tRNA (cytidine(34)-2'-O)-methyltransferase activity"/>
    <property type="evidence" value="ECO:0007669"/>
    <property type="project" value="RHEA"/>
</dbReference>
<comment type="function">
    <text evidence="6">Methylates the ribose at the nucleotide 34 wobble position in the two leucyl isoacceptors tRNA(Leu)(CmAA) and tRNA(Leu)(cmnm5UmAA). Catalyzes the methyl transfer from S-adenosyl-L-methionine to the 2'-OH of the wobble nucleotide.</text>
</comment>
<protein>
    <recommendedName>
        <fullName evidence="6">tRNA (cytidine(34)-2'-O)-methyltransferase</fullName>
        <ecNumber evidence="6">2.1.1.207</ecNumber>
    </recommendedName>
    <alternativeName>
        <fullName evidence="6">tRNA (cytidine/uridine-2'-O-)-methyltransferase TrmL</fullName>
    </alternativeName>
</protein>
<dbReference type="AlphaFoldDB" id="A0A5C6UPN1"/>
<feature type="binding site" evidence="6 7">
    <location>
        <position position="129"/>
    </location>
    <ligand>
        <name>S-adenosyl-L-methionine</name>
        <dbReference type="ChEBI" id="CHEBI:59789"/>
    </ligand>
</feature>
<dbReference type="PIRSF" id="PIRSF029256">
    <property type="entry name" value="SpoU_TrmH_prd"/>
    <property type="match status" value="1"/>
</dbReference>
<sequence>MEIALYQPDIAGNVGAMLRTAACFSARVHIIEPCGFPFSMHAFRRTAMDYADAVEVMRHADWAAFHGWAEAQDRRLVLLTTQGGESLYASAFDSADVLLLGSEGAGVPASVHEEVALQVRIPMAAGMRSLNVGVAAGIALAEALRQTGGLPK</sequence>
<comment type="catalytic activity">
    <reaction evidence="6">
        <text>cytidine(34) in tRNA + S-adenosyl-L-methionine = 2'-O-methylcytidine(34) in tRNA + S-adenosyl-L-homocysteine + H(+)</text>
        <dbReference type="Rhea" id="RHEA:43084"/>
        <dbReference type="Rhea" id="RHEA-COMP:10331"/>
        <dbReference type="Rhea" id="RHEA-COMP:10332"/>
        <dbReference type="ChEBI" id="CHEBI:15378"/>
        <dbReference type="ChEBI" id="CHEBI:57856"/>
        <dbReference type="ChEBI" id="CHEBI:59789"/>
        <dbReference type="ChEBI" id="CHEBI:74495"/>
        <dbReference type="ChEBI" id="CHEBI:82748"/>
        <dbReference type="EC" id="2.1.1.207"/>
    </reaction>
</comment>
<evidence type="ECO:0000256" key="1">
    <source>
        <dbReference type="ARBA" id="ARBA00022490"/>
    </source>
</evidence>
<dbReference type="GO" id="GO:0141102">
    <property type="term" value="F:tRNA (5-carboxymethylaminomethyluridine(34)-2'-O)-methyltransferase activity"/>
    <property type="evidence" value="ECO:0007669"/>
    <property type="project" value="RHEA"/>
</dbReference>
<comment type="catalytic activity">
    <reaction evidence="6">
        <text>5-carboxymethylaminomethyluridine(34) in tRNA(Leu) + S-adenosyl-L-methionine = 5-carboxymethylaminomethyl-2'-O-methyluridine(34) in tRNA(Leu) + S-adenosyl-L-homocysteine + H(+)</text>
        <dbReference type="Rhea" id="RHEA:43088"/>
        <dbReference type="Rhea" id="RHEA-COMP:10333"/>
        <dbReference type="Rhea" id="RHEA-COMP:10334"/>
        <dbReference type="ChEBI" id="CHEBI:15378"/>
        <dbReference type="ChEBI" id="CHEBI:57856"/>
        <dbReference type="ChEBI" id="CHEBI:59789"/>
        <dbReference type="ChEBI" id="CHEBI:74508"/>
        <dbReference type="ChEBI" id="CHEBI:74511"/>
        <dbReference type="EC" id="2.1.1.207"/>
    </reaction>
</comment>
<keyword evidence="3 6" id="KW-0808">Transferase</keyword>
<dbReference type="InterPro" id="IPR016914">
    <property type="entry name" value="TrmL"/>
</dbReference>
<dbReference type="InterPro" id="IPR029026">
    <property type="entry name" value="tRNA_m1G_MTases_N"/>
</dbReference>
<dbReference type="PANTHER" id="PTHR42971:SF1">
    <property type="entry name" value="TRNA (CYTIDINE(34)-2'-O)-METHYLTRANSFERASE"/>
    <property type="match status" value="1"/>
</dbReference>
<dbReference type="OrthoDB" id="9789043at2"/>
<evidence type="ECO:0000256" key="7">
    <source>
        <dbReference type="PIRSR" id="PIRSR029256-1"/>
    </source>
</evidence>
<dbReference type="HAMAP" id="MF_01885">
    <property type="entry name" value="tRNA_methyltr_TrmL"/>
    <property type="match status" value="1"/>
</dbReference>
<feature type="binding site" evidence="6 7">
    <location>
        <position position="79"/>
    </location>
    <ligand>
        <name>S-adenosyl-L-methionine</name>
        <dbReference type="ChEBI" id="CHEBI:59789"/>
    </ligand>
</feature>
<dbReference type="Pfam" id="PF00588">
    <property type="entry name" value="SpoU_methylase"/>
    <property type="match status" value="1"/>
</dbReference>
<accession>A0A5C6UPN1</accession>
<evidence type="ECO:0000256" key="2">
    <source>
        <dbReference type="ARBA" id="ARBA00022603"/>
    </source>
</evidence>
<evidence type="ECO:0000256" key="4">
    <source>
        <dbReference type="ARBA" id="ARBA00022691"/>
    </source>
</evidence>
<proteinExistence type="inferred from homology"/>
<name>A0A5C6UPN1_9SPHN</name>
<dbReference type="SUPFAM" id="SSF75217">
    <property type="entry name" value="alpha/beta knot"/>
    <property type="match status" value="1"/>
</dbReference>
<reference evidence="9 10" key="1">
    <citation type="submission" date="2019-08" db="EMBL/GenBank/DDBJ databases">
        <title>Sphingorhabdus soil sp. nov., isolated from arctic soil.</title>
        <authorList>
            <person name="Liu Y."/>
        </authorList>
    </citation>
    <scope>NUCLEOTIDE SEQUENCE [LARGE SCALE GENOMIC DNA]</scope>
    <source>
        <strain evidence="9 10">D-2Q-5-6</strain>
    </source>
</reference>
<dbReference type="Proteomes" id="UP000321129">
    <property type="component" value="Unassembled WGS sequence"/>
</dbReference>
<dbReference type="InterPro" id="IPR001537">
    <property type="entry name" value="SpoU_MeTrfase"/>
</dbReference>
<evidence type="ECO:0000256" key="5">
    <source>
        <dbReference type="ARBA" id="ARBA00022694"/>
    </source>
</evidence>
<feature type="binding site" evidence="6 7">
    <location>
        <position position="101"/>
    </location>
    <ligand>
        <name>S-adenosyl-L-methionine</name>
        <dbReference type="ChEBI" id="CHEBI:59789"/>
    </ligand>
</feature>
<evidence type="ECO:0000256" key="3">
    <source>
        <dbReference type="ARBA" id="ARBA00022679"/>
    </source>
</evidence>
<dbReference type="PANTHER" id="PTHR42971">
    <property type="entry name" value="TRNA (CYTIDINE(34)-2'-O)-METHYLTRANSFERASE"/>
    <property type="match status" value="1"/>
</dbReference>
<keyword evidence="1 6" id="KW-0963">Cytoplasm</keyword>
<comment type="caution">
    <text evidence="9">The sequence shown here is derived from an EMBL/GenBank/DDBJ whole genome shotgun (WGS) entry which is preliminary data.</text>
</comment>
<keyword evidence="10" id="KW-1185">Reference proteome</keyword>
<feature type="binding site" evidence="6 7">
    <location>
        <position position="121"/>
    </location>
    <ligand>
        <name>S-adenosyl-L-methionine</name>
        <dbReference type="ChEBI" id="CHEBI:59789"/>
    </ligand>
</feature>